<dbReference type="PANTHER" id="PTHR45888:SF2">
    <property type="entry name" value="HISTONE-LYSINE N-METHYLTRANSFERASE 2D"/>
    <property type="match status" value="1"/>
</dbReference>
<feature type="compositionally biased region" description="Polar residues" evidence="10">
    <location>
        <begin position="509"/>
        <end position="537"/>
    </location>
</feature>
<evidence type="ECO:0000256" key="1">
    <source>
        <dbReference type="ARBA" id="ARBA00004123"/>
    </source>
</evidence>
<proteinExistence type="predicted"/>
<reference evidence="13" key="1">
    <citation type="submission" date="2025-05" db="UniProtKB">
        <authorList>
            <consortium name="Ensembl"/>
        </authorList>
    </citation>
    <scope>IDENTIFICATION</scope>
</reference>
<dbReference type="GO" id="GO:0008270">
    <property type="term" value="F:zinc ion binding"/>
    <property type="evidence" value="ECO:0007669"/>
    <property type="project" value="UniProtKB-KW"/>
</dbReference>
<keyword evidence="2" id="KW-0479">Metal-binding</keyword>
<evidence type="ECO:0000256" key="4">
    <source>
        <dbReference type="ARBA" id="ARBA00022771"/>
    </source>
</evidence>
<dbReference type="SMART" id="SM00249">
    <property type="entry name" value="PHD"/>
    <property type="match status" value="4"/>
</dbReference>
<feature type="compositionally biased region" description="Polar residues" evidence="10">
    <location>
        <begin position="555"/>
        <end position="564"/>
    </location>
</feature>
<evidence type="ECO:0000256" key="2">
    <source>
        <dbReference type="ARBA" id="ARBA00022723"/>
    </source>
</evidence>
<keyword evidence="14" id="KW-1185">Reference proteome</keyword>
<feature type="compositionally biased region" description="Polar residues" evidence="10">
    <location>
        <begin position="612"/>
        <end position="624"/>
    </location>
</feature>
<evidence type="ECO:0008006" key="15">
    <source>
        <dbReference type="Google" id="ProtNLM"/>
    </source>
</evidence>
<dbReference type="Pfam" id="PF00628">
    <property type="entry name" value="PHD"/>
    <property type="match status" value="2"/>
</dbReference>
<keyword evidence="5" id="KW-0862">Zinc</keyword>
<dbReference type="CDD" id="cd15489">
    <property type="entry name" value="PHD_SF"/>
    <property type="match status" value="1"/>
</dbReference>
<feature type="region of interest" description="Disordered" evidence="10">
    <location>
        <begin position="503"/>
        <end position="772"/>
    </location>
</feature>
<dbReference type="InterPro" id="IPR001965">
    <property type="entry name" value="Znf_PHD"/>
</dbReference>
<dbReference type="PROSITE" id="PS50016">
    <property type="entry name" value="ZF_PHD_2"/>
    <property type="match status" value="3"/>
</dbReference>
<feature type="domain" description="PHD-type" evidence="11">
    <location>
        <begin position="216"/>
        <end position="266"/>
    </location>
</feature>
<dbReference type="GeneTree" id="ENSGT00940000166821"/>
<dbReference type="PROSITE" id="PS51805">
    <property type="entry name" value="EPHD"/>
    <property type="match status" value="1"/>
</dbReference>
<dbReference type="InterPro" id="IPR019787">
    <property type="entry name" value="Znf_PHD-finger"/>
</dbReference>
<dbReference type="Proteomes" id="UP000264800">
    <property type="component" value="Unplaced"/>
</dbReference>
<evidence type="ECO:0000256" key="10">
    <source>
        <dbReference type="SAM" id="MobiDB-lite"/>
    </source>
</evidence>
<dbReference type="GO" id="GO:0045944">
    <property type="term" value="P:positive regulation of transcription by RNA polymerase II"/>
    <property type="evidence" value="ECO:0007669"/>
    <property type="project" value="TreeGrafter"/>
</dbReference>
<dbReference type="InterPro" id="IPR013083">
    <property type="entry name" value="Znf_RING/FYVE/PHD"/>
</dbReference>
<dbReference type="CDD" id="cd15509">
    <property type="entry name" value="PHD1_KMT2C_like"/>
    <property type="match status" value="1"/>
</dbReference>
<dbReference type="InterPro" id="IPR034732">
    <property type="entry name" value="EPHD"/>
</dbReference>
<evidence type="ECO:0000313" key="13">
    <source>
        <dbReference type="Ensembl" id="ENSKMAP00000000208.1"/>
    </source>
</evidence>
<name>A0A3Q2Z9U5_KRYMA</name>
<evidence type="ECO:0000313" key="14">
    <source>
        <dbReference type="Proteomes" id="UP000264800"/>
    </source>
</evidence>
<dbReference type="GO" id="GO:0003713">
    <property type="term" value="F:transcription coactivator activity"/>
    <property type="evidence" value="ECO:0007669"/>
    <property type="project" value="TreeGrafter"/>
</dbReference>
<feature type="domain" description="PHD-type" evidence="11">
    <location>
        <begin position="263"/>
        <end position="313"/>
    </location>
</feature>
<organism evidence="13 14">
    <name type="scientific">Kryptolebias marmoratus</name>
    <name type="common">Mangrove killifish</name>
    <name type="synonym">Rivulus marmoratus</name>
    <dbReference type="NCBI Taxonomy" id="37003"/>
    <lineage>
        <taxon>Eukaryota</taxon>
        <taxon>Metazoa</taxon>
        <taxon>Chordata</taxon>
        <taxon>Craniata</taxon>
        <taxon>Vertebrata</taxon>
        <taxon>Euteleostomi</taxon>
        <taxon>Actinopterygii</taxon>
        <taxon>Neopterygii</taxon>
        <taxon>Teleostei</taxon>
        <taxon>Neoteleostei</taxon>
        <taxon>Acanthomorphata</taxon>
        <taxon>Ovalentaria</taxon>
        <taxon>Atherinomorphae</taxon>
        <taxon>Cyprinodontiformes</taxon>
        <taxon>Rivulidae</taxon>
        <taxon>Kryptolebias</taxon>
    </lineage>
</organism>
<feature type="domain" description="PHD-type" evidence="12">
    <location>
        <begin position="102"/>
        <end position="206"/>
    </location>
</feature>
<dbReference type="FunFam" id="3.30.40.10:FF:000080">
    <property type="entry name" value="Histone-lysine N-methyltransferase 2C"/>
    <property type="match status" value="1"/>
</dbReference>
<protein>
    <recommendedName>
        <fullName evidence="15">PHD-type domain-containing protein</fullName>
    </recommendedName>
</protein>
<feature type="domain" description="PHD-type" evidence="11">
    <location>
        <begin position="344"/>
        <end position="393"/>
    </location>
</feature>
<feature type="compositionally biased region" description="Basic residues" evidence="10">
    <location>
        <begin position="762"/>
        <end position="772"/>
    </location>
</feature>
<evidence type="ECO:0000256" key="8">
    <source>
        <dbReference type="ARBA" id="ARBA00023242"/>
    </source>
</evidence>
<feature type="compositionally biased region" description="Polar residues" evidence="10">
    <location>
        <begin position="427"/>
        <end position="436"/>
    </location>
</feature>
<accession>A0A3Q2Z9U5</accession>
<comment type="subcellular location">
    <subcellularLocation>
        <location evidence="1">Nucleus</location>
    </subcellularLocation>
</comment>
<dbReference type="SUPFAM" id="SSF57903">
    <property type="entry name" value="FYVE/PHD zinc finger"/>
    <property type="match status" value="3"/>
</dbReference>
<dbReference type="Pfam" id="PF13771">
    <property type="entry name" value="zf-HC5HC2H"/>
    <property type="match status" value="1"/>
</dbReference>
<evidence type="ECO:0000256" key="7">
    <source>
        <dbReference type="ARBA" id="ARBA00023163"/>
    </source>
</evidence>
<feature type="compositionally biased region" description="Pro residues" evidence="10">
    <location>
        <begin position="87"/>
        <end position="97"/>
    </location>
</feature>
<feature type="compositionally biased region" description="Basic residues" evidence="10">
    <location>
        <begin position="741"/>
        <end position="754"/>
    </location>
</feature>
<feature type="compositionally biased region" description="Basic and acidic residues" evidence="10">
    <location>
        <begin position="31"/>
        <end position="40"/>
    </location>
</feature>
<keyword evidence="8" id="KW-0539">Nucleus</keyword>
<keyword evidence="6" id="KW-0805">Transcription regulation</keyword>
<evidence type="ECO:0000256" key="5">
    <source>
        <dbReference type="ARBA" id="ARBA00022833"/>
    </source>
</evidence>
<sequence>MDEQKSNCEENDSEPTADDSASANQPVSPKESSKASRAVEDESGDAAASSSTPIESARACALCNCVERSLHGQRELQHFRSSSQRPPLKPSAFPLPEPGNDDLSSIGFSDSSCLTALFDDSGGCWVHHWCAVWSEEVKQTEDEELENVDKAVISGTQRLCDYCKRLGATIRCHIEDCSRFYHFPCSAASGSFQSMKQLVLLCPEHIHKAEELAGEEAWCAVCDSVGELTELLFCTGCGLHYHATCLEIGATPIQRAGWQCPECKVCQTCRQPGEDSKMLVCDACDKGYHTFCLQPPMDSLPSDPWKCRRCRVCLECGARGLVLPGSAQWFENYSVCEGCQHQRSSVCCVCSKAANPSVGLHCCSICHRWMHSECVSSGEFPEAKVVCLLCKEDQQQPVAQTVELQAGEEMTIQAKTDTFTEKRADSSEVTSGQKGTSGVDAAQNKPEKETLMDLGVESAAHTRTCLETTTKGESQLAAEGFTCETPAAPLVSKERGEPCFPADEERLSQKAQATLSQDLTTETQPNKKPTIQPTIVSHQDPENMELGNEEEKQKATLTAGQEPSQKLIKNGSDDTSNEELLRKDSQKSSDFSVSESKTELLSMDDKFEGRGTNFSPSPTLSQSADSHDPLSAMNMERRLLPHSDDEEEEEEEDDYEQMKGHDIDIKQEFQGVKPELLLDEMSNMSHGDESSSGFLGSPGEPDPQLSMELGFGPAGHLHTDNLTETDDSLPFEPLRSDREKAKRRGSPGRSRVKQGRSSSFPGKRRPRGGGGG</sequence>
<dbReference type="OMA" id="SHERIGC"/>
<dbReference type="Ensembl" id="ENSKMAT00000000232.1">
    <property type="protein sequence ID" value="ENSKMAP00000000208.1"/>
    <property type="gene ID" value="ENSKMAG00000000211.1"/>
</dbReference>
<evidence type="ECO:0000256" key="3">
    <source>
        <dbReference type="ARBA" id="ARBA00022737"/>
    </source>
</evidence>
<feature type="compositionally biased region" description="Polar residues" evidence="10">
    <location>
        <begin position="682"/>
        <end position="694"/>
    </location>
</feature>
<feature type="region of interest" description="Disordered" evidence="10">
    <location>
        <begin position="416"/>
        <end position="447"/>
    </location>
</feature>
<dbReference type="FunFam" id="3.30.40.10:FF:000095">
    <property type="entry name" value="Histone-lysine N-methyltransferase 2C"/>
    <property type="match status" value="1"/>
</dbReference>
<evidence type="ECO:0000256" key="6">
    <source>
        <dbReference type="ARBA" id="ARBA00023015"/>
    </source>
</evidence>
<keyword evidence="4 9" id="KW-0863">Zinc-finger</keyword>
<dbReference type="Ensembl" id="ENSKMAT00000000242.1">
    <property type="protein sequence ID" value="ENSKMAP00000000218.1"/>
    <property type="gene ID" value="ENSKMAG00000000211.1"/>
</dbReference>
<feature type="region of interest" description="Disordered" evidence="10">
    <location>
        <begin position="1"/>
        <end position="51"/>
    </location>
</feature>
<dbReference type="STRING" id="37003.ENSKMAP00000000208"/>
<evidence type="ECO:0000256" key="9">
    <source>
        <dbReference type="PROSITE-ProRule" id="PRU00146"/>
    </source>
</evidence>
<dbReference type="AlphaFoldDB" id="A0A3Q2Z9U5"/>
<keyword evidence="3" id="KW-0677">Repeat</keyword>
<evidence type="ECO:0000259" key="12">
    <source>
        <dbReference type="PROSITE" id="PS51805"/>
    </source>
</evidence>
<dbReference type="InterPro" id="IPR011011">
    <property type="entry name" value="Znf_FYVE_PHD"/>
</dbReference>
<dbReference type="GO" id="GO:0044666">
    <property type="term" value="C:MLL3/4 complex"/>
    <property type="evidence" value="ECO:0007669"/>
    <property type="project" value="TreeGrafter"/>
</dbReference>
<keyword evidence="7" id="KW-0804">Transcription</keyword>
<feature type="region of interest" description="Disordered" evidence="10">
    <location>
        <begin position="76"/>
        <end position="101"/>
    </location>
</feature>
<dbReference type="PANTHER" id="PTHR45888">
    <property type="entry name" value="HL01030P-RELATED"/>
    <property type="match status" value="1"/>
</dbReference>
<dbReference type="GO" id="GO:0042800">
    <property type="term" value="F:histone H3K4 methyltransferase activity"/>
    <property type="evidence" value="ECO:0007669"/>
    <property type="project" value="TreeGrafter"/>
</dbReference>
<feature type="compositionally biased region" description="Basic and acidic residues" evidence="10">
    <location>
        <begin position="656"/>
        <end position="667"/>
    </location>
</feature>
<evidence type="ECO:0000259" key="11">
    <source>
        <dbReference type="PROSITE" id="PS50016"/>
    </source>
</evidence>
<feature type="compositionally biased region" description="Acidic residues" evidence="10">
    <location>
        <begin position="644"/>
        <end position="655"/>
    </location>
</feature>
<dbReference type="Gene3D" id="3.30.40.10">
    <property type="entry name" value="Zinc/RING finger domain, C3HC4 (zinc finger)"/>
    <property type="match status" value="2"/>
</dbReference>